<protein>
    <recommendedName>
        <fullName evidence="3">Mobile element protein</fullName>
    </recommendedName>
</protein>
<evidence type="ECO:0000313" key="1">
    <source>
        <dbReference type="EMBL" id="KIL77037.1"/>
    </source>
</evidence>
<reference evidence="1 2" key="1">
    <citation type="submission" date="2015-01" db="EMBL/GenBank/DDBJ databases">
        <title>Genome Assembly of Bacillus badius MTCC 1458.</title>
        <authorList>
            <person name="Verma A."/>
            <person name="Khatri I."/>
            <person name="Mual P."/>
            <person name="Subramanian S."/>
            <person name="Krishnamurthi S."/>
        </authorList>
    </citation>
    <scope>NUCLEOTIDE SEQUENCE [LARGE SCALE GENOMIC DNA]</scope>
    <source>
        <strain evidence="1 2">MTCC 1458</strain>
    </source>
</reference>
<dbReference type="EMBL" id="JXLP01000018">
    <property type="protein sequence ID" value="KIL77037.1"/>
    <property type="molecule type" value="Genomic_DNA"/>
</dbReference>
<gene>
    <name evidence="1" type="ORF">SD77_1789</name>
</gene>
<sequence>MKADRGSSFIKLLFKSLKNKSRTILLQEAHFLLKNMIISLENSNSLYQ</sequence>
<comment type="caution">
    <text evidence="1">The sequence shown here is derived from an EMBL/GenBank/DDBJ whole genome shotgun (WGS) entry which is preliminary data.</text>
</comment>
<name>A0ABR5AQM4_BACBA</name>
<accession>A0ABR5AQM4</accession>
<keyword evidence="2" id="KW-1185">Reference proteome</keyword>
<evidence type="ECO:0000313" key="2">
    <source>
        <dbReference type="Proteomes" id="UP000031982"/>
    </source>
</evidence>
<evidence type="ECO:0008006" key="3">
    <source>
        <dbReference type="Google" id="ProtNLM"/>
    </source>
</evidence>
<dbReference type="Proteomes" id="UP000031982">
    <property type="component" value="Unassembled WGS sequence"/>
</dbReference>
<organism evidence="1 2">
    <name type="scientific">Bacillus badius</name>
    <dbReference type="NCBI Taxonomy" id="1455"/>
    <lineage>
        <taxon>Bacteria</taxon>
        <taxon>Bacillati</taxon>
        <taxon>Bacillota</taxon>
        <taxon>Bacilli</taxon>
        <taxon>Bacillales</taxon>
        <taxon>Bacillaceae</taxon>
        <taxon>Pseudobacillus</taxon>
    </lineage>
</organism>
<proteinExistence type="predicted"/>